<dbReference type="Pfam" id="PF04925">
    <property type="entry name" value="SHQ1"/>
    <property type="match status" value="1"/>
</dbReference>
<keyword evidence="6" id="KW-1185">Reference proteome</keyword>
<dbReference type="InterPro" id="IPR007009">
    <property type="entry name" value="Shq1_C"/>
</dbReference>
<dbReference type="GO" id="GO:0000493">
    <property type="term" value="P:box H/ACA snoRNP assembly"/>
    <property type="evidence" value="ECO:0007669"/>
    <property type="project" value="InterPro"/>
</dbReference>
<protein>
    <recommendedName>
        <fullName evidence="2">Protein SHQ1 homolog</fullName>
    </recommendedName>
</protein>
<accession>A0AAU9ERK9</accession>
<sequence length="647" mass="73114">MLYGQITHSYQENTCTLVIPHPHAREKPFHSPTPAAAAAPAEAEAAEAEPGRGVVVALVQGGEGCGSEELHVDRIRNCDIFIDSHDLYFYADVKLYKFHSRRTFDLRELKTLLIKFNPEDNHYQLCLRCLPPATAATTRDGSSGGGGGEGGGASSSIGDAPKPKTVRKEYIATFLRLPTMADAMYLPDKEPLVQEWKLKRITDQCQLQLEGSERIYKLTNHFGYGYASKYSGPPEISDVDKSTCRVLEPHRLSPIQRRQDRVVDEMKRFSRDQYKMNFVELQVPSGHQNPLRFKPKIFETSMTQDQAHLLHNLSREALQKQQKDEEQADQDSPLERLRQKEIDCGLISIMLAICYDVRTTNNDPTCESAWTRSILCPLFCYYEQFDNYRDVLVAFLRRAITYPLFRNFELGRQCVRDAIEVLKGGRNWLINQLLLTHQQFASGEPCRESFNTHYLEDYIRYVTNPNVCSDEHLRLLARNVKNVLMDVTKKHLNLGVTEIETELIQELMQEMRLTAGGESPSLQQGQSGDDDMDLDNDTSGQEDETTTDDDSVITDSFDSMDMDMRLIENEAVYVPDDDNDDDDDEDDDEDDEDDDDDDDEEGGVDDDNEDTASSTTTSSEAEGNSVIEQCSNSETAASNSISTTSTK</sequence>
<feature type="compositionally biased region" description="Low complexity" evidence="3">
    <location>
        <begin position="631"/>
        <end position="647"/>
    </location>
</feature>
<feature type="region of interest" description="Disordered" evidence="3">
    <location>
        <begin position="137"/>
        <end position="161"/>
    </location>
</feature>
<feature type="domain" description="Shq1 C-terminal" evidence="4">
    <location>
        <begin position="335"/>
        <end position="494"/>
    </location>
</feature>
<name>A0AAU9ERK9_DROMD</name>
<feature type="compositionally biased region" description="Low complexity" evidence="3">
    <location>
        <begin position="611"/>
        <end position="622"/>
    </location>
</feature>
<feature type="region of interest" description="Disordered" evidence="3">
    <location>
        <begin position="570"/>
        <end position="647"/>
    </location>
</feature>
<evidence type="ECO:0000256" key="1">
    <source>
        <dbReference type="ARBA" id="ARBA00005607"/>
    </source>
</evidence>
<feature type="compositionally biased region" description="Acidic residues" evidence="3">
    <location>
        <begin position="575"/>
        <end position="610"/>
    </location>
</feature>
<dbReference type="PANTHER" id="PTHR12967:SF0">
    <property type="entry name" value="PROTEIN SHQ1 HOMOLOG"/>
    <property type="match status" value="1"/>
</dbReference>
<feature type="compositionally biased region" description="Gly residues" evidence="3">
    <location>
        <begin position="142"/>
        <end position="153"/>
    </location>
</feature>
<evidence type="ECO:0000256" key="3">
    <source>
        <dbReference type="SAM" id="MobiDB-lite"/>
    </source>
</evidence>
<dbReference type="GO" id="GO:0005654">
    <property type="term" value="C:nucleoplasm"/>
    <property type="evidence" value="ECO:0007669"/>
    <property type="project" value="TreeGrafter"/>
</dbReference>
<evidence type="ECO:0000256" key="2">
    <source>
        <dbReference type="ARBA" id="ARBA00013750"/>
    </source>
</evidence>
<dbReference type="PANTHER" id="PTHR12967">
    <property type="entry name" value="PROTEIN SHQ1 HOMOLOG"/>
    <property type="match status" value="1"/>
</dbReference>
<feature type="compositionally biased region" description="Acidic residues" evidence="3">
    <location>
        <begin position="528"/>
        <end position="552"/>
    </location>
</feature>
<proteinExistence type="inferred from homology"/>
<evidence type="ECO:0000313" key="6">
    <source>
        <dbReference type="Proteomes" id="UP001500889"/>
    </source>
</evidence>
<dbReference type="GO" id="GO:0005737">
    <property type="term" value="C:cytoplasm"/>
    <property type="evidence" value="ECO:0007669"/>
    <property type="project" value="TreeGrafter"/>
</dbReference>
<feature type="region of interest" description="Disordered" evidence="3">
    <location>
        <begin position="516"/>
        <end position="555"/>
    </location>
</feature>
<comment type="similarity">
    <text evidence="1">Belongs to the SHQ1 family.</text>
</comment>
<reference evidence="5 6" key="1">
    <citation type="submission" date="2024-02" db="EMBL/GenBank/DDBJ databases">
        <title>A chromosome-level genome assembly of Drosophila madeirensis, a fruit fly species endemic to Madeira island.</title>
        <authorList>
            <person name="Tomihara K."/>
            <person name="Llopart A."/>
            <person name="Yamamoto D."/>
        </authorList>
    </citation>
    <scope>NUCLEOTIDE SEQUENCE [LARGE SCALE GENOMIC DNA]</scope>
    <source>
        <strain evidence="5 6">RF1</strain>
    </source>
</reference>
<evidence type="ECO:0000313" key="5">
    <source>
        <dbReference type="EMBL" id="BFF89593.1"/>
    </source>
</evidence>
<evidence type="ECO:0000259" key="4">
    <source>
        <dbReference type="Pfam" id="PF04925"/>
    </source>
</evidence>
<dbReference type="AlphaFoldDB" id="A0AAU9ERK9"/>
<dbReference type="EMBL" id="AP029263">
    <property type="protein sequence ID" value="BFF89593.1"/>
    <property type="molecule type" value="Genomic_DNA"/>
</dbReference>
<gene>
    <name evidence="5" type="ORF">DMAD_08307</name>
</gene>
<organism evidence="5 6">
    <name type="scientific">Drosophila madeirensis</name>
    <name type="common">Fruit fly</name>
    <dbReference type="NCBI Taxonomy" id="30013"/>
    <lineage>
        <taxon>Eukaryota</taxon>
        <taxon>Metazoa</taxon>
        <taxon>Ecdysozoa</taxon>
        <taxon>Arthropoda</taxon>
        <taxon>Hexapoda</taxon>
        <taxon>Insecta</taxon>
        <taxon>Pterygota</taxon>
        <taxon>Neoptera</taxon>
        <taxon>Endopterygota</taxon>
        <taxon>Diptera</taxon>
        <taxon>Brachycera</taxon>
        <taxon>Muscomorpha</taxon>
        <taxon>Ephydroidea</taxon>
        <taxon>Drosophilidae</taxon>
        <taxon>Drosophila</taxon>
        <taxon>Sophophora</taxon>
    </lineage>
</organism>
<dbReference type="GO" id="GO:0051082">
    <property type="term" value="F:unfolded protein binding"/>
    <property type="evidence" value="ECO:0007669"/>
    <property type="project" value="TreeGrafter"/>
</dbReference>
<dbReference type="Proteomes" id="UP001500889">
    <property type="component" value="Chromosome O"/>
</dbReference>
<dbReference type="InterPro" id="IPR039742">
    <property type="entry name" value="Shq1"/>
</dbReference>